<reference evidence="1 2" key="1">
    <citation type="submission" date="2023-07" db="EMBL/GenBank/DDBJ databases">
        <title>Genomic Encyclopedia of Type Strains, Phase IV (KMG-IV): sequencing the most valuable type-strain genomes for metagenomic binning, comparative biology and taxonomic classification.</title>
        <authorList>
            <person name="Goeker M."/>
        </authorList>
    </citation>
    <scope>NUCLEOTIDE SEQUENCE [LARGE SCALE GENOMIC DNA]</scope>
    <source>
        <strain evidence="1 2">DSM 23837</strain>
    </source>
</reference>
<comment type="caution">
    <text evidence="1">The sequence shown here is derived from an EMBL/GenBank/DDBJ whole genome shotgun (WGS) entry which is preliminary data.</text>
</comment>
<keyword evidence="2" id="KW-1185">Reference proteome</keyword>
<protein>
    <recommendedName>
        <fullName evidence="3">Inverse autotransporter beta-domain domain-containing protein</fullName>
    </recommendedName>
</protein>
<dbReference type="RefSeq" id="WP_307227621.1">
    <property type="nucleotide sequence ID" value="NZ_JAUSTT010000005.1"/>
</dbReference>
<evidence type="ECO:0000313" key="2">
    <source>
        <dbReference type="Proteomes" id="UP001223586"/>
    </source>
</evidence>
<organism evidence="1 2">
    <name type="scientific">Bacillus chungangensis</name>
    <dbReference type="NCBI Taxonomy" id="587633"/>
    <lineage>
        <taxon>Bacteria</taxon>
        <taxon>Bacillati</taxon>
        <taxon>Bacillota</taxon>
        <taxon>Bacilli</taxon>
        <taxon>Bacillales</taxon>
        <taxon>Bacillaceae</taxon>
        <taxon>Bacillus</taxon>
    </lineage>
</organism>
<dbReference type="EMBL" id="JAUSTT010000005">
    <property type="protein sequence ID" value="MDQ0175366.1"/>
    <property type="molecule type" value="Genomic_DNA"/>
</dbReference>
<sequence>MTMSAATVFAQPEDQGKYLARVLVESEDATAVWKELSDTERKSVQDFASQATQIIQHLEQEALSNDELVGKIAVLPNDLALALKVSLIQVDTVVGDFVQDDVSTAGQSYRIGKFIAGAGVLGNELYRLEHDIYWTSDGRYLTAANRTYHQSVYGVGWEFKGLTKDNQRGGKNYNFYESDVQGHFRLAIIGQDFQNLYPRIWLKAWYDGDSEYKLSP</sequence>
<dbReference type="Proteomes" id="UP001223586">
    <property type="component" value="Unassembled WGS sequence"/>
</dbReference>
<accession>A0ABT9WQB8</accession>
<gene>
    <name evidence="1" type="ORF">J2S08_001200</name>
</gene>
<name>A0ABT9WQB8_9BACI</name>
<proteinExistence type="predicted"/>
<evidence type="ECO:0008006" key="3">
    <source>
        <dbReference type="Google" id="ProtNLM"/>
    </source>
</evidence>
<evidence type="ECO:0000313" key="1">
    <source>
        <dbReference type="EMBL" id="MDQ0175366.1"/>
    </source>
</evidence>